<evidence type="ECO:0000313" key="7">
    <source>
        <dbReference type="Proteomes" id="UP000612585"/>
    </source>
</evidence>
<dbReference type="Gene3D" id="1.20.910.10">
    <property type="entry name" value="Heme oxygenase-like"/>
    <property type="match status" value="1"/>
</dbReference>
<dbReference type="PRINTS" id="PR00088">
    <property type="entry name" value="HAEMOXYGNASE"/>
</dbReference>
<dbReference type="AlphaFoldDB" id="A0A8J3ZJB2"/>
<dbReference type="Proteomes" id="UP000612585">
    <property type="component" value="Unassembled WGS sequence"/>
</dbReference>
<dbReference type="GO" id="GO:0020037">
    <property type="term" value="F:heme binding"/>
    <property type="evidence" value="ECO:0007669"/>
    <property type="project" value="TreeGrafter"/>
</dbReference>
<protein>
    <submittedName>
        <fullName evidence="6">Biliverdin-producing heme oxygenase</fullName>
    </submittedName>
</protein>
<gene>
    <name evidence="6" type="ORF">Vau01_100870</name>
</gene>
<dbReference type="InterPro" id="IPR016084">
    <property type="entry name" value="Haem_Oase-like_multi-hlx"/>
</dbReference>
<evidence type="ECO:0000256" key="4">
    <source>
        <dbReference type="PIRSR" id="PIRSR000343-1"/>
    </source>
</evidence>
<organism evidence="6 7">
    <name type="scientific">Virgisporangium aurantiacum</name>
    <dbReference type="NCBI Taxonomy" id="175570"/>
    <lineage>
        <taxon>Bacteria</taxon>
        <taxon>Bacillati</taxon>
        <taxon>Actinomycetota</taxon>
        <taxon>Actinomycetes</taxon>
        <taxon>Micromonosporales</taxon>
        <taxon>Micromonosporaceae</taxon>
        <taxon>Virgisporangium</taxon>
    </lineage>
</organism>
<feature type="binding site" evidence="4">
    <location>
        <position position="12"/>
    </location>
    <ligand>
        <name>heme b</name>
        <dbReference type="ChEBI" id="CHEBI:60344"/>
    </ligand>
</feature>
<dbReference type="GO" id="GO:0006979">
    <property type="term" value="P:response to oxidative stress"/>
    <property type="evidence" value="ECO:0007669"/>
    <property type="project" value="TreeGrafter"/>
</dbReference>
<keyword evidence="7" id="KW-1185">Reference proteome</keyword>
<evidence type="ECO:0000256" key="1">
    <source>
        <dbReference type="ARBA" id="ARBA00022617"/>
    </source>
</evidence>
<dbReference type="CDD" id="cd19165">
    <property type="entry name" value="HemeO"/>
    <property type="match status" value="1"/>
</dbReference>
<comment type="caution">
    <text evidence="6">The sequence shown here is derived from an EMBL/GenBank/DDBJ whole genome shotgun (WGS) entry which is preliminary data.</text>
</comment>
<dbReference type="GO" id="GO:0006788">
    <property type="term" value="P:heme oxidation"/>
    <property type="evidence" value="ECO:0007669"/>
    <property type="project" value="InterPro"/>
</dbReference>
<evidence type="ECO:0000313" key="6">
    <source>
        <dbReference type="EMBL" id="GIJ62571.1"/>
    </source>
</evidence>
<evidence type="ECO:0000256" key="5">
    <source>
        <dbReference type="PIRSR" id="PIRSR000343-2"/>
    </source>
</evidence>
<proteinExistence type="predicted"/>
<dbReference type="PIRSF" id="PIRSF000343">
    <property type="entry name" value="Haem_Oase"/>
    <property type="match status" value="1"/>
</dbReference>
<dbReference type="GO" id="GO:0046872">
    <property type="term" value="F:metal ion binding"/>
    <property type="evidence" value="ECO:0007669"/>
    <property type="project" value="UniProtKB-KW"/>
</dbReference>
<dbReference type="GO" id="GO:0004392">
    <property type="term" value="F:heme oxygenase (decyclizing) activity"/>
    <property type="evidence" value="ECO:0007669"/>
    <property type="project" value="InterPro"/>
</dbReference>
<keyword evidence="1 4" id="KW-0349">Heme</keyword>
<keyword evidence="3 5" id="KW-0408">Iron</keyword>
<reference evidence="6" key="1">
    <citation type="submission" date="2021-01" db="EMBL/GenBank/DDBJ databases">
        <title>Whole genome shotgun sequence of Virgisporangium aurantiacum NBRC 16421.</title>
        <authorList>
            <person name="Komaki H."/>
            <person name="Tamura T."/>
        </authorList>
    </citation>
    <scope>NUCLEOTIDE SEQUENCE</scope>
    <source>
        <strain evidence="6">NBRC 16421</strain>
    </source>
</reference>
<dbReference type="PANTHER" id="PTHR10720">
    <property type="entry name" value="HEME OXYGENASE"/>
    <property type="match status" value="1"/>
</dbReference>
<dbReference type="InterPro" id="IPR016053">
    <property type="entry name" value="Haem_Oase-like"/>
</dbReference>
<evidence type="ECO:0000256" key="3">
    <source>
        <dbReference type="ARBA" id="ARBA00023004"/>
    </source>
</evidence>
<dbReference type="Pfam" id="PF01126">
    <property type="entry name" value="Heme_oxygenase"/>
    <property type="match status" value="1"/>
</dbReference>
<dbReference type="SUPFAM" id="SSF48613">
    <property type="entry name" value="Heme oxygenase-like"/>
    <property type="match status" value="1"/>
</dbReference>
<name>A0A8J3ZJB2_9ACTN</name>
<feature type="binding site" evidence="4">
    <location>
        <position position="127"/>
    </location>
    <ligand>
        <name>heme b</name>
        <dbReference type="ChEBI" id="CHEBI:60344"/>
    </ligand>
</feature>
<feature type="binding site" evidence="4">
    <location>
        <position position="175"/>
    </location>
    <ligand>
        <name>heme b</name>
        <dbReference type="ChEBI" id="CHEBI:60344"/>
    </ligand>
</feature>
<evidence type="ECO:0000256" key="2">
    <source>
        <dbReference type="ARBA" id="ARBA00022723"/>
    </source>
</evidence>
<feature type="binding site" description="axial binding residue" evidence="5">
    <location>
        <position position="19"/>
    </location>
    <ligand>
        <name>heme b</name>
        <dbReference type="ChEBI" id="CHEBI:60344"/>
    </ligand>
    <ligandPart>
        <name>Fe</name>
        <dbReference type="ChEBI" id="CHEBI:18248"/>
    </ligandPart>
</feature>
<accession>A0A8J3ZJB2</accession>
<sequence>MGDRVSLSKQLRTSGRDDHRRAERMPYLAALVDGSLDRAGYAAMVAQHYFIYEVLEQASAVMRADPFVGPLVTDRLTRLPALERDLRFLLGPAWRSAISPSSATARYVDRLREVCFAWNGGFLAHHYTRYLGDLSGGFYIAEAVRQAYTLPGRAGTEFYVFDGIPDPAGFKAAYRDRLDATDWPADERSRIVDELRVAYRLNIDVLADLGHAVRAEAA</sequence>
<keyword evidence="2 5" id="KW-0479">Metal-binding</keyword>
<dbReference type="InterPro" id="IPR002051">
    <property type="entry name" value="Haem_Oase"/>
</dbReference>
<dbReference type="PANTHER" id="PTHR10720:SF0">
    <property type="entry name" value="HEME OXYGENASE"/>
    <property type="match status" value="1"/>
</dbReference>
<dbReference type="GO" id="GO:0042167">
    <property type="term" value="P:heme catabolic process"/>
    <property type="evidence" value="ECO:0007669"/>
    <property type="project" value="TreeGrafter"/>
</dbReference>
<dbReference type="EMBL" id="BOPG01000080">
    <property type="protein sequence ID" value="GIJ62571.1"/>
    <property type="molecule type" value="Genomic_DNA"/>
</dbReference>